<dbReference type="Gene3D" id="3.40.1650.10">
    <property type="entry name" value="RbsD-like domain"/>
    <property type="match status" value="1"/>
</dbReference>
<organism evidence="4 5">
    <name type="scientific">Variovorax humicola</name>
    <dbReference type="NCBI Taxonomy" id="1769758"/>
    <lineage>
        <taxon>Bacteria</taxon>
        <taxon>Pseudomonadati</taxon>
        <taxon>Pseudomonadota</taxon>
        <taxon>Betaproteobacteria</taxon>
        <taxon>Burkholderiales</taxon>
        <taxon>Comamonadaceae</taxon>
        <taxon>Variovorax</taxon>
    </lineage>
</organism>
<reference evidence="4 5" key="1">
    <citation type="submission" date="2024-03" db="EMBL/GenBank/DDBJ databases">
        <title>Novel species of the genus Variovorax.</title>
        <authorList>
            <person name="Liu Q."/>
            <person name="Xin Y.-H."/>
        </authorList>
    </citation>
    <scope>NUCLEOTIDE SEQUENCE [LARGE SCALE GENOMIC DNA]</scope>
    <source>
        <strain evidence="4 5">KACC 18501</strain>
    </source>
</reference>
<dbReference type="SUPFAM" id="SSF102546">
    <property type="entry name" value="RbsD-like"/>
    <property type="match status" value="1"/>
</dbReference>
<gene>
    <name evidence="4" type="ORF">WKW80_08930</name>
</gene>
<evidence type="ECO:0000256" key="2">
    <source>
        <dbReference type="ARBA" id="ARBA00023235"/>
    </source>
</evidence>
<keyword evidence="5" id="KW-1185">Reference proteome</keyword>
<dbReference type="InterPro" id="IPR050443">
    <property type="entry name" value="RbsD/FucU_mutarotase"/>
</dbReference>
<dbReference type="Proteomes" id="UP001363010">
    <property type="component" value="Unassembled WGS sequence"/>
</dbReference>
<comment type="catalytic activity">
    <reaction evidence="1">
        <text>beta-D-ribopyranose = beta-D-ribofuranose</text>
        <dbReference type="Rhea" id="RHEA:25432"/>
        <dbReference type="ChEBI" id="CHEBI:27476"/>
        <dbReference type="ChEBI" id="CHEBI:47002"/>
        <dbReference type="EC" id="5.4.99.62"/>
    </reaction>
</comment>
<sequence>MLKNIDPLLAPDLLKVLCEMGHGDEIVLADANFTAQSLGRGKPIIRLPGVGMREACAAVLSVLPLDAAVAQPVAFMQVSDTPEGYRTALQREVIGQMCARGDAQPSQCEAVERFAFYDRVGRAYAIVQTGEMQAFANFVFKKGVIAHALVP</sequence>
<name>A0ABU8VX36_9BURK</name>
<dbReference type="InterPro" id="IPR007721">
    <property type="entry name" value="RbsD_FucU"/>
</dbReference>
<evidence type="ECO:0000313" key="4">
    <source>
        <dbReference type="EMBL" id="MEJ8822163.1"/>
    </source>
</evidence>
<evidence type="ECO:0000313" key="5">
    <source>
        <dbReference type="Proteomes" id="UP001363010"/>
    </source>
</evidence>
<proteinExistence type="predicted"/>
<comment type="catalytic activity">
    <reaction evidence="3">
        <text>alpha-L-fucose = beta-L-fucose</text>
        <dbReference type="Rhea" id="RHEA:25580"/>
        <dbReference type="ChEBI" id="CHEBI:42548"/>
        <dbReference type="ChEBI" id="CHEBI:42589"/>
        <dbReference type="EC" id="5.1.3.29"/>
    </reaction>
</comment>
<evidence type="ECO:0000256" key="1">
    <source>
        <dbReference type="ARBA" id="ARBA00000223"/>
    </source>
</evidence>
<keyword evidence="2" id="KW-0413">Isomerase</keyword>
<protein>
    <submittedName>
        <fullName evidence="4">RbsD/FucU domain-containing protein</fullName>
    </submittedName>
</protein>
<accession>A0ABU8VX36</accession>
<dbReference type="RefSeq" id="WP_340363216.1">
    <property type="nucleotide sequence ID" value="NZ_JBBKZV010000004.1"/>
</dbReference>
<evidence type="ECO:0000256" key="3">
    <source>
        <dbReference type="ARBA" id="ARBA00036324"/>
    </source>
</evidence>
<dbReference type="PANTHER" id="PTHR31690:SF4">
    <property type="entry name" value="FUCOSE MUTAROTASE"/>
    <property type="match status" value="1"/>
</dbReference>
<dbReference type="EMBL" id="JBBKZV010000004">
    <property type="protein sequence ID" value="MEJ8822163.1"/>
    <property type="molecule type" value="Genomic_DNA"/>
</dbReference>
<dbReference type="Pfam" id="PF05025">
    <property type="entry name" value="RbsD_FucU"/>
    <property type="match status" value="1"/>
</dbReference>
<comment type="caution">
    <text evidence="4">The sequence shown here is derived from an EMBL/GenBank/DDBJ whole genome shotgun (WGS) entry which is preliminary data.</text>
</comment>
<dbReference type="PANTHER" id="PTHR31690">
    <property type="entry name" value="FUCOSE MUTAROTASE"/>
    <property type="match status" value="1"/>
</dbReference>
<dbReference type="InterPro" id="IPR023750">
    <property type="entry name" value="RbsD-like_sf"/>
</dbReference>